<gene>
    <name evidence="4" type="primary">LOC101850762</name>
</gene>
<organism evidence="3 4">
    <name type="scientific">Aplysia californica</name>
    <name type="common">California sea hare</name>
    <dbReference type="NCBI Taxonomy" id="6500"/>
    <lineage>
        <taxon>Eukaryota</taxon>
        <taxon>Metazoa</taxon>
        <taxon>Spiralia</taxon>
        <taxon>Lophotrochozoa</taxon>
        <taxon>Mollusca</taxon>
        <taxon>Gastropoda</taxon>
        <taxon>Heterobranchia</taxon>
        <taxon>Euthyneura</taxon>
        <taxon>Tectipleura</taxon>
        <taxon>Aplysiida</taxon>
        <taxon>Aplysioidea</taxon>
        <taxon>Aplysiidae</taxon>
        <taxon>Aplysia</taxon>
    </lineage>
</organism>
<dbReference type="InterPro" id="IPR036378">
    <property type="entry name" value="FAS1_dom_sf"/>
</dbReference>
<accession>A0ABM1AC57</accession>
<reference evidence="4" key="1">
    <citation type="submission" date="2025-08" db="UniProtKB">
        <authorList>
            <consortium name="RefSeq"/>
        </authorList>
    </citation>
    <scope>IDENTIFICATION</scope>
</reference>
<dbReference type="RefSeq" id="XP_012944900.1">
    <property type="nucleotide sequence ID" value="XM_013089446.2"/>
</dbReference>
<feature type="domain" description="FAS1" evidence="2">
    <location>
        <begin position="17"/>
        <end position="156"/>
    </location>
</feature>
<feature type="chain" id="PRO_5046333855" evidence="1">
    <location>
        <begin position="18"/>
        <end position="304"/>
    </location>
</feature>
<dbReference type="GeneID" id="101850762"/>
<dbReference type="PANTHER" id="PTHR10900:SF124">
    <property type="entry name" value="FI05614P"/>
    <property type="match status" value="1"/>
</dbReference>
<dbReference type="InterPro" id="IPR050904">
    <property type="entry name" value="Adhesion/Biosynth-related"/>
</dbReference>
<protein>
    <submittedName>
        <fullName evidence="4">Transforming growth factor-beta-induced protein ig-h3</fullName>
    </submittedName>
</protein>
<dbReference type="PANTHER" id="PTHR10900">
    <property type="entry name" value="PERIOSTIN-RELATED"/>
    <property type="match status" value="1"/>
</dbReference>
<dbReference type="SUPFAM" id="SSF82153">
    <property type="entry name" value="FAS1 domain"/>
    <property type="match status" value="2"/>
</dbReference>
<evidence type="ECO:0000313" key="3">
    <source>
        <dbReference type="Proteomes" id="UP000694888"/>
    </source>
</evidence>
<dbReference type="Proteomes" id="UP000694888">
    <property type="component" value="Unplaced"/>
</dbReference>
<keyword evidence="1" id="KW-0732">Signal</keyword>
<name>A0ABM1AC57_APLCA</name>
<dbReference type="PROSITE" id="PS50213">
    <property type="entry name" value="FAS1"/>
    <property type="match status" value="2"/>
</dbReference>
<evidence type="ECO:0000256" key="1">
    <source>
        <dbReference type="SAM" id="SignalP"/>
    </source>
</evidence>
<dbReference type="Gene3D" id="2.30.180.10">
    <property type="entry name" value="FAS1 domain"/>
    <property type="match status" value="2"/>
</dbReference>
<sequence length="304" mass="32608">MQKSGLLILALVPFVYGGTLMEELAALGSTSVIRDLLNRTGLAQQIDKDYLTIFAPSDDAFAKLPDDVKNTVLSNATILYGVLQFHATHGIFRSQDASDNMMLESTLSGSKIRVNVYNDAQAGSQGPLFITLNGAKVLKANIQATNGYLHLIDTVMMPPLGNFYDIVSGSDVHTVMKSVIDDTNEQTLFQTATGTLFAPVDDAFQAVFAALTAKGMDINNAVARKEFLLYHLLESVVYSAGARPGIYTTKDKGEKLTVTMMANGTVMINQAHVVLGDLSATNGVVHIVDSVLVPEPYATALIMG</sequence>
<dbReference type="InterPro" id="IPR000782">
    <property type="entry name" value="FAS1_domain"/>
</dbReference>
<dbReference type="SMART" id="SM00554">
    <property type="entry name" value="FAS1"/>
    <property type="match status" value="2"/>
</dbReference>
<evidence type="ECO:0000313" key="4">
    <source>
        <dbReference type="RefSeq" id="XP_012944900.1"/>
    </source>
</evidence>
<proteinExistence type="predicted"/>
<dbReference type="Pfam" id="PF02469">
    <property type="entry name" value="Fasciclin"/>
    <property type="match status" value="2"/>
</dbReference>
<feature type="signal peptide" evidence="1">
    <location>
        <begin position="1"/>
        <end position="17"/>
    </location>
</feature>
<evidence type="ECO:0000259" key="2">
    <source>
        <dbReference type="PROSITE" id="PS50213"/>
    </source>
</evidence>
<feature type="domain" description="FAS1" evidence="2">
    <location>
        <begin position="160"/>
        <end position="292"/>
    </location>
</feature>
<keyword evidence="3" id="KW-1185">Reference proteome</keyword>